<name>A0AAV5B1V6_9ACTN</name>
<protein>
    <recommendedName>
        <fullName evidence="2">PhoU domain-containing protein</fullName>
    </recommendedName>
</protein>
<dbReference type="AlphaFoldDB" id="A0AAV5B1V6"/>
<accession>A0AAV5B1V6</accession>
<dbReference type="SUPFAM" id="SSF109755">
    <property type="entry name" value="PhoU-like"/>
    <property type="match status" value="1"/>
</dbReference>
<reference evidence="3" key="1">
    <citation type="journal article" date="2022" name="Int. J. Syst. Evol. Microbiol.">
        <title>Granulimonas faecalis gen. nov., sp. nov., and Leptogranulimonas caecicola gen. nov., sp. nov., novel lactate-producing Atopobiaceae bacteria isolated from mouse intestines, and an emended description of the family Atopobiaceae.</title>
        <authorList>
            <person name="Morinaga K."/>
            <person name="Kusada H."/>
            <person name="Sakamoto S."/>
            <person name="Murakami T."/>
            <person name="Toyoda A."/>
            <person name="Mori H."/>
            <person name="Meng X.Y."/>
            <person name="Takashino M."/>
            <person name="Murotomi K."/>
            <person name="Tamaki H."/>
        </authorList>
    </citation>
    <scope>NUCLEOTIDE SEQUENCE</scope>
    <source>
        <strain evidence="3">OPF53</strain>
    </source>
</reference>
<dbReference type="InterPro" id="IPR038078">
    <property type="entry name" value="PhoU-like_sf"/>
</dbReference>
<evidence type="ECO:0000256" key="1">
    <source>
        <dbReference type="SAM" id="MobiDB-lite"/>
    </source>
</evidence>
<dbReference type="GO" id="GO:0030643">
    <property type="term" value="P:intracellular phosphate ion homeostasis"/>
    <property type="evidence" value="ECO:0007669"/>
    <property type="project" value="InterPro"/>
</dbReference>
<keyword evidence="4" id="KW-1185">Reference proteome</keyword>
<comment type="caution">
    <text evidence="3">The sequence shown here is derived from an EMBL/GenBank/DDBJ whole genome shotgun (WGS) entry which is preliminary data.</text>
</comment>
<dbReference type="PANTHER" id="PTHR42930:SF3">
    <property type="entry name" value="PHOSPHATE-SPECIFIC TRANSPORT SYSTEM ACCESSORY PROTEIN PHOU"/>
    <property type="match status" value="1"/>
</dbReference>
<proteinExistence type="predicted"/>
<dbReference type="EMBL" id="BQKC01000001">
    <property type="protein sequence ID" value="GJM55490.1"/>
    <property type="molecule type" value="Genomic_DNA"/>
</dbReference>
<dbReference type="Pfam" id="PF01895">
    <property type="entry name" value="PhoU"/>
    <property type="match status" value="2"/>
</dbReference>
<dbReference type="PANTHER" id="PTHR42930">
    <property type="entry name" value="PHOSPHATE-SPECIFIC TRANSPORT SYSTEM ACCESSORY PROTEIN PHOU"/>
    <property type="match status" value="1"/>
</dbReference>
<evidence type="ECO:0000313" key="4">
    <source>
        <dbReference type="Proteomes" id="UP001055025"/>
    </source>
</evidence>
<dbReference type="InterPro" id="IPR028366">
    <property type="entry name" value="PhoU"/>
</dbReference>
<dbReference type="RefSeq" id="WP_135977231.1">
    <property type="nucleotide sequence ID" value="NZ_BQKC01000001.1"/>
</dbReference>
<sequence>MREQFDRQLARLRQELVSIYAETDLQLHDAVDSLVQGDKAKARAVKKATRAIDLRCNELEDRAYNLIVLQNPVASDLRLLQFVIYCNFNLARMSNHVRNIAKTTKRCAGHDVPGQLLDLLASEAHLVYRVLGATVQAIVDNDIAEAAELPELDRPVDDLYKSFYSSFSRLGPDDDIDAASRVIMAARMLERISDNSVEVGERLVFLLTGNHEALTALADMDEEEIEDLYVGQNASFSLGAEKIERLANQIPEIEVGADSDPIVDDEIISGNMSQALEMAARAAAQAKAEKAAKKAQKAGAQKEAPKDGAKGAQKGGDPR</sequence>
<feature type="domain" description="PhoU" evidence="2">
    <location>
        <begin position="124"/>
        <end position="202"/>
    </location>
</feature>
<evidence type="ECO:0000259" key="2">
    <source>
        <dbReference type="Pfam" id="PF01895"/>
    </source>
</evidence>
<feature type="domain" description="PhoU" evidence="2">
    <location>
        <begin position="23"/>
        <end position="103"/>
    </location>
</feature>
<feature type="region of interest" description="Disordered" evidence="1">
    <location>
        <begin position="287"/>
        <end position="319"/>
    </location>
</feature>
<gene>
    <name evidence="3" type="ORF">ATOP_11450</name>
</gene>
<organism evidence="3 4">
    <name type="scientific">Granulimonas faecalis</name>
    <dbReference type="NCBI Taxonomy" id="2894155"/>
    <lineage>
        <taxon>Bacteria</taxon>
        <taxon>Bacillati</taxon>
        <taxon>Actinomycetota</taxon>
        <taxon>Coriobacteriia</taxon>
        <taxon>Coriobacteriales</taxon>
        <taxon>Kribbibacteriaceae</taxon>
        <taxon>Granulimonas</taxon>
    </lineage>
</organism>
<evidence type="ECO:0000313" key="3">
    <source>
        <dbReference type="EMBL" id="GJM55490.1"/>
    </source>
</evidence>
<dbReference type="GO" id="GO:0045936">
    <property type="term" value="P:negative regulation of phosphate metabolic process"/>
    <property type="evidence" value="ECO:0007669"/>
    <property type="project" value="InterPro"/>
</dbReference>
<dbReference type="Gene3D" id="1.20.58.220">
    <property type="entry name" value="Phosphate transport system protein phou homolog 2, domain 2"/>
    <property type="match status" value="1"/>
</dbReference>
<dbReference type="InterPro" id="IPR026022">
    <property type="entry name" value="PhoU_dom"/>
</dbReference>
<dbReference type="Proteomes" id="UP001055025">
    <property type="component" value="Unassembled WGS sequence"/>
</dbReference>